<proteinExistence type="predicted"/>
<accession>A0ABW6CNA1</accession>
<evidence type="ECO:0000313" key="2">
    <source>
        <dbReference type="EMBL" id="MFD3263606.1"/>
    </source>
</evidence>
<keyword evidence="3" id="KW-1185">Reference proteome</keyword>
<organism evidence="2 3">
    <name type="scientific">Phenylobacterium ferrooxidans</name>
    <dbReference type="NCBI Taxonomy" id="2982689"/>
    <lineage>
        <taxon>Bacteria</taxon>
        <taxon>Pseudomonadati</taxon>
        <taxon>Pseudomonadota</taxon>
        <taxon>Alphaproteobacteria</taxon>
        <taxon>Caulobacterales</taxon>
        <taxon>Caulobacteraceae</taxon>
        <taxon>Phenylobacterium</taxon>
    </lineage>
</organism>
<feature type="signal peptide" evidence="1">
    <location>
        <begin position="1"/>
        <end position="24"/>
    </location>
</feature>
<sequence>MVRNLRVLIAATAMAGFSHLGASAAMLSNEQPVPAALVSEVRRALAAEPYNRELYAPSLSLGGNGRALCGLVDAQRRGMPLRFIYLRPEAGPVAVEIDDGIDAAGFAEVWRVAGCGLRGAASSLTP</sequence>
<comment type="caution">
    <text evidence="2">The sequence shown here is derived from an EMBL/GenBank/DDBJ whole genome shotgun (WGS) entry which is preliminary data.</text>
</comment>
<evidence type="ECO:0000256" key="1">
    <source>
        <dbReference type="SAM" id="SignalP"/>
    </source>
</evidence>
<reference evidence="2 3" key="1">
    <citation type="submission" date="2022-09" db="EMBL/GenBank/DDBJ databases">
        <title>New species of Phenylobacterium.</title>
        <authorList>
            <person name="Mieszkin S."/>
        </authorList>
    </citation>
    <scope>NUCLEOTIDE SEQUENCE [LARGE SCALE GENOMIC DNA]</scope>
    <source>
        <strain evidence="2 3">HK31-G</strain>
    </source>
</reference>
<dbReference type="EMBL" id="JAOTJD010000008">
    <property type="protein sequence ID" value="MFD3263606.1"/>
    <property type="molecule type" value="Genomic_DNA"/>
</dbReference>
<feature type="chain" id="PRO_5045144300" evidence="1">
    <location>
        <begin position="25"/>
        <end position="126"/>
    </location>
</feature>
<name>A0ABW6CNA1_9CAUL</name>
<dbReference type="RefSeq" id="WP_377368656.1">
    <property type="nucleotide sequence ID" value="NZ_JAOTJD010000008.1"/>
</dbReference>
<gene>
    <name evidence="2" type="ORF">OCL97_06435</name>
</gene>
<evidence type="ECO:0000313" key="3">
    <source>
        <dbReference type="Proteomes" id="UP001598130"/>
    </source>
</evidence>
<dbReference type="Proteomes" id="UP001598130">
    <property type="component" value="Unassembled WGS sequence"/>
</dbReference>
<protein>
    <submittedName>
        <fullName evidence="2">Uncharacterized protein</fullName>
    </submittedName>
</protein>
<keyword evidence="1" id="KW-0732">Signal</keyword>